<dbReference type="Gene3D" id="3.40.50.10860">
    <property type="entry name" value="Leucine Dehydrogenase, chain A, domain 1"/>
    <property type="match status" value="1"/>
</dbReference>
<dbReference type="Proteomes" id="UP000436822">
    <property type="component" value="Unassembled WGS sequence"/>
</dbReference>
<keyword evidence="2" id="KW-0560">Oxidoreductase</keyword>
<feature type="domain" description="Shikimate dehydrogenase substrate binding N-terminal" evidence="4">
    <location>
        <begin position="8"/>
        <end position="92"/>
    </location>
</feature>
<dbReference type="GO" id="GO:0009073">
    <property type="term" value="P:aromatic amino acid family biosynthetic process"/>
    <property type="evidence" value="ECO:0007669"/>
    <property type="project" value="UniProtKB-KW"/>
</dbReference>
<sequence>MTTLRAGLIGAHISRTRLPRALELMCDAAKISLEFELIDTANRPDFQFDACVDAVRNSGWTGVTVTHPFKPQAAFYAGAGMVDDVAHLRSANTLVFGKDICGHNTDYTGFLSMWRAIMGDAAPGKVAMAGAGGVAQALGPALQALGCAHLSIWDSQPDRAAQLCQTLGPNCSIAEPAHATSAATGLVNATPLGMAEYPGNAFSSDGLGSQTWAFDAVYTPPETRFLRDATAAGLKTISGFELFKHMAVRSFEAYTDLKPDEGMIDQLDALRPMEVGV</sequence>
<dbReference type="EMBL" id="BLJE01000002">
    <property type="protein sequence ID" value="GFE65476.1"/>
    <property type="molecule type" value="Genomic_DNA"/>
</dbReference>
<dbReference type="GO" id="GO:0009423">
    <property type="term" value="P:chorismate biosynthetic process"/>
    <property type="evidence" value="ECO:0007669"/>
    <property type="project" value="TreeGrafter"/>
</dbReference>
<dbReference type="InterPro" id="IPR013708">
    <property type="entry name" value="Shikimate_DH-bd_N"/>
</dbReference>
<evidence type="ECO:0000313" key="6">
    <source>
        <dbReference type="Proteomes" id="UP000436822"/>
    </source>
</evidence>
<protein>
    <submittedName>
        <fullName evidence="5">Shikimate dehydrogenase</fullName>
    </submittedName>
</protein>
<reference evidence="5 6" key="1">
    <citation type="submission" date="2019-12" db="EMBL/GenBank/DDBJ databases">
        <title>Litoreibacter badius sp. nov., a novel bacteriochlorophyll a-containing bacterium in the genus Litoreibacter.</title>
        <authorList>
            <person name="Kanamuro M."/>
            <person name="Takabe Y."/>
            <person name="Mori K."/>
            <person name="Takaichi S."/>
            <person name="Hanada S."/>
        </authorList>
    </citation>
    <scope>NUCLEOTIDE SEQUENCE [LARGE SCALE GENOMIC DNA]</scope>
    <source>
        <strain evidence="5 6">K6</strain>
    </source>
</reference>
<dbReference type="CDD" id="cd01065">
    <property type="entry name" value="NAD_bind_Shikimate_DH"/>
    <property type="match status" value="1"/>
</dbReference>
<proteinExistence type="predicted"/>
<dbReference type="AlphaFoldDB" id="A0A6N6JGX9"/>
<dbReference type="SUPFAM" id="SSF53223">
    <property type="entry name" value="Aminoacid dehydrogenase-like, N-terminal domain"/>
    <property type="match status" value="1"/>
</dbReference>
<evidence type="ECO:0000256" key="1">
    <source>
        <dbReference type="ARBA" id="ARBA00004871"/>
    </source>
</evidence>
<keyword evidence="6" id="KW-1185">Reference proteome</keyword>
<dbReference type="InterPro" id="IPR036291">
    <property type="entry name" value="NAD(P)-bd_dom_sf"/>
</dbReference>
<dbReference type="OrthoDB" id="9792692at2"/>
<dbReference type="InterPro" id="IPR022893">
    <property type="entry name" value="Shikimate_DH_fam"/>
</dbReference>
<dbReference type="Pfam" id="PF08501">
    <property type="entry name" value="Shikimate_dh_N"/>
    <property type="match status" value="1"/>
</dbReference>
<comment type="pathway">
    <text evidence="1">Metabolic intermediate biosynthesis; chorismate biosynthesis; chorismate from D-erythrose 4-phosphate and phosphoenolpyruvate: step 4/7.</text>
</comment>
<dbReference type="InterPro" id="IPR046346">
    <property type="entry name" value="Aminoacid_DH-like_N_sf"/>
</dbReference>
<keyword evidence="3" id="KW-0057">Aromatic amino acid biosynthesis</keyword>
<dbReference type="GO" id="GO:0019632">
    <property type="term" value="P:shikimate metabolic process"/>
    <property type="evidence" value="ECO:0007669"/>
    <property type="project" value="TreeGrafter"/>
</dbReference>
<gene>
    <name evidence="5" type="ORF">KIN_25500</name>
</gene>
<organism evidence="5 6">
    <name type="scientific">Litoreibacter roseus</name>
    <dbReference type="NCBI Taxonomy" id="2601869"/>
    <lineage>
        <taxon>Bacteria</taxon>
        <taxon>Pseudomonadati</taxon>
        <taxon>Pseudomonadota</taxon>
        <taxon>Alphaproteobacteria</taxon>
        <taxon>Rhodobacterales</taxon>
        <taxon>Roseobacteraceae</taxon>
        <taxon>Litoreibacter</taxon>
    </lineage>
</organism>
<dbReference type="PANTHER" id="PTHR21089">
    <property type="entry name" value="SHIKIMATE DEHYDROGENASE"/>
    <property type="match status" value="1"/>
</dbReference>
<dbReference type="SUPFAM" id="SSF51735">
    <property type="entry name" value="NAD(P)-binding Rossmann-fold domains"/>
    <property type="match status" value="1"/>
</dbReference>
<dbReference type="RefSeq" id="WP_159807448.1">
    <property type="nucleotide sequence ID" value="NZ_BLJE01000002.1"/>
</dbReference>
<dbReference type="GO" id="GO:0005829">
    <property type="term" value="C:cytosol"/>
    <property type="evidence" value="ECO:0007669"/>
    <property type="project" value="TreeGrafter"/>
</dbReference>
<evidence type="ECO:0000256" key="3">
    <source>
        <dbReference type="ARBA" id="ARBA00023141"/>
    </source>
</evidence>
<keyword evidence="3" id="KW-0028">Amino-acid biosynthesis</keyword>
<dbReference type="GO" id="GO:0004764">
    <property type="term" value="F:shikimate 3-dehydrogenase (NADP+) activity"/>
    <property type="evidence" value="ECO:0007669"/>
    <property type="project" value="InterPro"/>
</dbReference>
<dbReference type="Gene3D" id="3.40.50.720">
    <property type="entry name" value="NAD(P)-binding Rossmann-like Domain"/>
    <property type="match status" value="1"/>
</dbReference>
<name>A0A6N6JGX9_9RHOB</name>
<evidence type="ECO:0000313" key="5">
    <source>
        <dbReference type="EMBL" id="GFE65476.1"/>
    </source>
</evidence>
<dbReference type="GO" id="GO:0050661">
    <property type="term" value="F:NADP binding"/>
    <property type="evidence" value="ECO:0007669"/>
    <property type="project" value="TreeGrafter"/>
</dbReference>
<evidence type="ECO:0000256" key="2">
    <source>
        <dbReference type="ARBA" id="ARBA00023002"/>
    </source>
</evidence>
<evidence type="ECO:0000259" key="4">
    <source>
        <dbReference type="Pfam" id="PF08501"/>
    </source>
</evidence>
<dbReference type="PANTHER" id="PTHR21089:SF1">
    <property type="entry name" value="BIFUNCTIONAL 3-DEHYDROQUINATE DEHYDRATASE_SHIKIMATE DEHYDROGENASE, CHLOROPLASTIC"/>
    <property type="match status" value="1"/>
</dbReference>
<comment type="caution">
    <text evidence="5">The sequence shown here is derived from an EMBL/GenBank/DDBJ whole genome shotgun (WGS) entry which is preliminary data.</text>
</comment>
<accession>A0A6N6JGX9</accession>